<organism evidence="2 3">
    <name type="scientific">Niabella yanshanensis</name>
    <dbReference type="NCBI Taxonomy" id="577386"/>
    <lineage>
        <taxon>Bacteria</taxon>
        <taxon>Pseudomonadati</taxon>
        <taxon>Bacteroidota</taxon>
        <taxon>Chitinophagia</taxon>
        <taxon>Chitinophagales</taxon>
        <taxon>Chitinophagaceae</taxon>
        <taxon>Niabella</taxon>
    </lineage>
</organism>
<dbReference type="Pfam" id="PF09601">
    <property type="entry name" value="DUF2459"/>
    <property type="match status" value="1"/>
</dbReference>
<keyword evidence="1" id="KW-0472">Membrane</keyword>
<keyword evidence="1" id="KW-0812">Transmembrane</keyword>
<dbReference type="NCBIfam" id="TIGR02117">
    <property type="entry name" value="chp_urease_rgn"/>
    <property type="match status" value="1"/>
</dbReference>
<gene>
    <name evidence="2" type="ORF">U0035_17610</name>
</gene>
<evidence type="ECO:0000256" key="1">
    <source>
        <dbReference type="SAM" id="Phobius"/>
    </source>
</evidence>
<reference evidence="2 3" key="1">
    <citation type="submission" date="2023-12" db="EMBL/GenBank/DDBJ databases">
        <title>Genome sequencing and assembly of bacterial species from a model synthetic community.</title>
        <authorList>
            <person name="Hogle S.L."/>
        </authorList>
    </citation>
    <scope>NUCLEOTIDE SEQUENCE [LARGE SCALE GENOMIC DNA]</scope>
    <source>
        <strain evidence="2 3">HAMBI_3031</strain>
    </source>
</reference>
<keyword evidence="3" id="KW-1185">Reference proteome</keyword>
<protein>
    <submittedName>
        <fullName evidence="2">TIGR02117 family protein</fullName>
    </submittedName>
</protein>
<evidence type="ECO:0000313" key="2">
    <source>
        <dbReference type="EMBL" id="WQD37490.1"/>
    </source>
</evidence>
<dbReference type="InterPro" id="IPR011727">
    <property type="entry name" value="CHP02117"/>
</dbReference>
<dbReference type="EMBL" id="CP139960">
    <property type="protein sequence ID" value="WQD37490.1"/>
    <property type="molecule type" value="Genomic_DNA"/>
</dbReference>
<evidence type="ECO:0000313" key="3">
    <source>
        <dbReference type="Proteomes" id="UP001325680"/>
    </source>
</evidence>
<dbReference type="Proteomes" id="UP001325680">
    <property type="component" value="Chromosome"/>
</dbReference>
<feature type="transmembrane region" description="Helical" evidence="1">
    <location>
        <begin position="12"/>
        <end position="32"/>
    </location>
</feature>
<sequence>MKKILKRTAKVLLYIVLFLGIYVLAALLIPFIPVNKNKDYRSPNDLTIYIMSNGVHTDIVVPVQTEWMGWTTYIRYADTDLKDTTYGYVGIGWGDKGFYLQTPTWADLKFSTAFKAMTGLSSSAIHATFYKNIVPDSSTVAINISKEDYEDLIQFIMQRFDLDDKGNSIPIPSVNDGYGDMDAFYEAKGSYNLFYTCNTWSNNALKAAHQKAALWTLLDKGIFRHYR</sequence>
<proteinExistence type="predicted"/>
<accession>A0ABZ0W2J4</accession>
<name>A0ABZ0W2J4_9BACT</name>
<dbReference type="RefSeq" id="WP_114791724.1">
    <property type="nucleotide sequence ID" value="NZ_CP139960.1"/>
</dbReference>
<keyword evidence="1" id="KW-1133">Transmembrane helix</keyword>